<protein>
    <submittedName>
        <fullName evidence="3">BN860_04060g1_1</fullName>
    </submittedName>
</protein>
<name>A0A8J2X6X3_ZYGB2</name>
<evidence type="ECO:0000256" key="1">
    <source>
        <dbReference type="SAM" id="MobiDB-lite"/>
    </source>
</evidence>
<keyword evidence="2" id="KW-0472">Membrane</keyword>
<evidence type="ECO:0000256" key="2">
    <source>
        <dbReference type="SAM" id="Phobius"/>
    </source>
</evidence>
<keyword evidence="2" id="KW-1133">Transmembrane helix</keyword>
<keyword evidence="2" id="KW-0812">Transmembrane</keyword>
<gene>
    <name evidence="3" type="ORF">BN860_04060g</name>
</gene>
<feature type="region of interest" description="Disordered" evidence="1">
    <location>
        <begin position="88"/>
        <end position="114"/>
    </location>
</feature>
<keyword evidence="4" id="KW-1185">Reference proteome</keyword>
<feature type="transmembrane region" description="Helical" evidence="2">
    <location>
        <begin position="53"/>
        <end position="81"/>
    </location>
</feature>
<evidence type="ECO:0000313" key="4">
    <source>
        <dbReference type="Proteomes" id="UP000019375"/>
    </source>
</evidence>
<dbReference type="OrthoDB" id="10561675at2759"/>
<proteinExistence type="predicted"/>
<reference evidence="4" key="1">
    <citation type="journal article" date="2013" name="Genome Announc.">
        <title>Genome sequence of the food spoilage yeast Zygosaccharomyces bailii CLIB 213(T).</title>
        <authorList>
            <person name="Galeote V."/>
            <person name="Bigey F."/>
            <person name="Devillers H."/>
            <person name="Neuveglise C."/>
            <person name="Dequin S."/>
        </authorList>
    </citation>
    <scope>NUCLEOTIDE SEQUENCE [LARGE SCALE GENOMIC DNA]</scope>
    <source>
        <strain evidence="4">CLIB 213 / ATCC 58445 / CBS 680 / CCRC 21525 / NBRC 1098 / NCYC 1416 / NRRL Y-2227</strain>
    </source>
</reference>
<organism evidence="3 4">
    <name type="scientific">Zygosaccharomyces bailii (strain CLIB 213 / ATCC 58445 / CBS 680 / BCRC 21525 / NBRC 1098 / NCYC 1416 / NRRL Y-2227)</name>
    <dbReference type="NCBI Taxonomy" id="1333698"/>
    <lineage>
        <taxon>Eukaryota</taxon>
        <taxon>Fungi</taxon>
        <taxon>Dikarya</taxon>
        <taxon>Ascomycota</taxon>
        <taxon>Saccharomycotina</taxon>
        <taxon>Saccharomycetes</taxon>
        <taxon>Saccharomycetales</taxon>
        <taxon>Saccharomycetaceae</taxon>
        <taxon>Zygosaccharomyces</taxon>
    </lineage>
</organism>
<feature type="compositionally biased region" description="Acidic residues" evidence="1">
    <location>
        <begin position="104"/>
        <end position="114"/>
    </location>
</feature>
<dbReference type="EMBL" id="HG316455">
    <property type="protein sequence ID" value="CDF88177.1"/>
    <property type="molecule type" value="Genomic_DNA"/>
</dbReference>
<evidence type="ECO:0000313" key="3">
    <source>
        <dbReference type="EMBL" id="CDF88177.1"/>
    </source>
</evidence>
<dbReference type="AlphaFoldDB" id="A0A8J2X6X3"/>
<dbReference type="Proteomes" id="UP000019375">
    <property type="component" value="Unassembled WGS sequence"/>
</dbReference>
<accession>A0A8J2X6X3</accession>
<sequence>MTPMTHLCNEHHEYDTGIFDSLSRALFGSSEAGQTASQMVDGMDMHESMDNMLTVAFLMFLTVLVAFLGAGLIVLVVLMLLHTPQVPDDEEKQMGSARLQTPEQDQDDICDEKL</sequence>